<comment type="caution">
    <text evidence="6">The sequence shown here is derived from an EMBL/GenBank/DDBJ whole genome shotgun (WGS) entry which is preliminary data.</text>
</comment>
<protein>
    <recommendedName>
        <fullName evidence="5">A20-type domain-containing protein</fullName>
    </recommendedName>
</protein>
<dbReference type="SUPFAM" id="SSF57716">
    <property type="entry name" value="Glucocorticoid receptor-like (DNA-binding domain)"/>
    <property type="match status" value="1"/>
</dbReference>
<dbReference type="AlphaFoldDB" id="A0A0K9PC90"/>
<dbReference type="Proteomes" id="UP000036987">
    <property type="component" value="Unassembled WGS sequence"/>
</dbReference>
<proteinExistence type="predicted"/>
<reference evidence="7" key="1">
    <citation type="journal article" date="2016" name="Nature">
        <title>The genome of the seagrass Zostera marina reveals angiosperm adaptation to the sea.</title>
        <authorList>
            <person name="Olsen J.L."/>
            <person name="Rouze P."/>
            <person name="Verhelst B."/>
            <person name="Lin Y.-C."/>
            <person name="Bayer T."/>
            <person name="Collen J."/>
            <person name="Dattolo E."/>
            <person name="De Paoli E."/>
            <person name="Dittami S."/>
            <person name="Maumus F."/>
            <person name="Michel G."/>
            <person name="Kersting A."/>
            <person name="Lauritano C."/>
            <person name="Lohaus R."/>
            <person name="Toepel M."/>
            <person name="Tonon T."/>
            <person name="Vanneste K."/>
            <person name="Amirebrahimi M."/>
            <person name="Brakel J."/>
            <person name="Bostroem C."/>
            <person name="Chovatia M."/>
            <person name="Grimwood J."/>
            <person name="Jenkins J.W."/>
            <person name="Jueterbock A."/>
            <person name="Mraz A."/>
            <person name="Stam W.T."/>
            <person name="Tice H."/>
            <person name="Bornberg-Bauer E."/>
            <person name="Green P.J."/>
            <person name="Pearson G.A."/>
            <person name="Procaccini G."/>
            <person name="Duarte C.M."/>
            <person name="Schmutz J."/>
            <person name="Reusch T.B.H."/>
            <person name="Van de Peer Y."/>
        </authorList>
    </citation>
    <scope>NUCLEOTIDE SEQUENCE [LARGE SCALE GENOMIC DNA]</scope>
    <source>
        <strain evidence="7">cv. Finnish</strain>
    </source>
</reference>
<evidence type="ECO:0000259" key="5">
    <source>
        <dbReference type="Pfam" id="PF01754"/>
    </source>
</evidence>
<dbReference type="Pfam" id="PF01754">
    <property type="entry name" value="zf-A20"/>
    <property type="match status" value="1"/>
</dbReference>
<organism evidence="6 7">
    <name type="scientific">Zostera marina</name>
    <name type="common">Eelgrass</name>
    <dbReference type="NCBI Taxonomy" id="29655"/>
    <lineage>
        <taxon>Eukaryota</taxon>
        <taxon>Viridiplantae</taxon>
        <taxon>Streptophyta</taxon>
        <taxon>Embryophyta</taxon>
        <taxon>Tracheophyta</taxon>
        <taxon>Spermatophyta</taxon>
        <taxon>Magnoliopsida</taxon>
        <taxon>Liliopsida</taxon>
        <taxon>Zosteraceae</taxon>
        <taxon>Zostera</taxon>
    </lineage>
</organism>
<accession>A0A0K9PC90</accession>
<evidence type="ECO:0000313" key="7">
    <source>
        <dbReference type="Proteomes" id="UP000036987"/>
    </source>
</evidence>
<gene>
    <name evidence="6" type="ORF">ZOSMA_309G00110</name>
</gene>
<comment type="function">
    <text evidence="1">May be involved in environmental stress response.</text>
</comment>
<keyword evidence="2" id="KW-0479">Metal-binding</keyword>
<evidence type="ECO:0000256" key="2">
    <source>
        <dbReference type="ARBA" id="ARBA00022723"/>
    </source>
</evidence>
<evidence type="ECO:0000313" key="6">
    <source>
        <dbReference type="EMBL" id="KMZ65862.1"/>
    </source>
</evidence>
<dbReference type="InterPro" id="IPR002653">
    <property type="entry name" value="Znf_A20"/>
</dbReference>
<keyword evidence="4" id="KW-0862">Zinc</keyword>
<evidence type="ECO:0000256" key="4">
    <source>
        <dbReference type="ARBA" id="ARBA00022833"/>
    </source>
</evidence>
<dbReference type="Gene3D" id="1.20.5.4770">
    <property type="match status" value="1"/>
</dbReference>
<evidence type="ECO:0000256" key="1">
    <source>
        <dbReference type="ARBA" id="ARBA00003732"/>
    </source>
</evidence>
<evidence type="ECO:0000256" key="3">
    <source>
        <dbReference type="ARBA" id="ARBA00022771"/>
    </source>
</evidence>
<feature type="domain" description="A20-type" evidence="5">
    <location>
        <begin position="6"/>
        <end position="26"/>
    </location>
</feature>
<keyword evidence="7" id="KW-1185">Reference proteome</keyword>
<sequence length="111" mass="12434">MPMMYANGCGFFGNSVVNNLSSKCYKDHILNKSKLAPVDSIVPFPCKENVEMTHYFKIGDPSLENPVAKVDKDKQAHDKAVNSNKAVEEIDESLLFLQKENWSDGLQVSVR</sequence>
<dbReference type="OrthoDB" id="428577at2759"/>
<dbReference type="GO" id="GO:0008270">
    <property type="term" value="F:zinc ion binding"/>
    <property type="evidence" value="ECO:0007669"/>
    <property type="project" value="UniProtKB-KW"/>
</dbReference>
<name>A0A0K9PC90_ZOSMR</name>
<dbReference type="GO" id="GO:0003677">
    <property type="term" value="F:DNA binding"/>
    <property type="evidence" value="ECO:0007669"/>
    <property type="project" value="InterPro"/>
</dbReference>
<dbReference type="EMBL" id="LFYR01001010">
    <property type="protein sequence ID" value="KMZ65862.1"/>
    <property type="molecule type" value="Genomic_DNA"/>
</dbReference>
<keyword evidence="3" id="KW-0863">Zinc-finger</keyword>